<dbReference type="GO" id="GO:0005524">
    <property type="term" value="F:ATP binding"/>
    <property type="evidence" value="ECO:0007669"/>
    <property type="project" value="UniProtKB-KW"/>
</dbReference>
<evidence type="ECO:0000259" key="1">
    <source>
        <dbReference type="Pfam" id="PF13521"/>
    </source>
</evidence>
<keyword evidence="3" id="KW-1185">Reference proteome</keyword>
<dbReference type="Pfam" id="PF13521">
    <property type="entry name" value="AAA_28"/>
    <property type="match status" value="1"/>
</dbReference>
<dbReference type="PANTHER" id="PTHR37512">
    <property type="entry name" value="TRIFUNCTIONAL NAD BIOSYNTHESIS/REGULATOR PROTEIN NADR"/>
    <property type="match status" value="1"/>
</dbReference>
<dbReference type="InterPro" id="IPR027417">
    <property type="entry name" value="P-loop_NTPase"/>
</dbReference>
<dbReference type="AlphaFoldDB" id="A0A7X1AUG5"/>
<gene>
    <name evidence="2" type="ORF">H5P30_00360</name>
</gene>
<protein>
    <submittedName>
        <fullName evidence="2">ATP-binding protein</fullName>
    </submittedName>
</protein>
<accession>A0A7X1AUG5</accession>
<feature type="domain" description="NadR/Ttd14 AAA" evidence="1">
    <location>
        <begin position="4"/>
        <end position="158"/>
    </location>
</feature>
<dbReference type="InterPro" id="IPR038727">
    <property type="entry name" value="NadR/Ttd14_AAA_dom"/>
</dbReference>
<dbReference type="PANTHER" id="PTHR37512:SF1">
    <property type="entry name" value="NADR_TTD14 AAA DOMAIN-CONTAINING PROTEIN"/>
    <property type="match status" value="1"/>
</dbReference>
<evidence type="ECO:0000313" key="2">
    <source>
        <dbReference type="EMBL" id="MBC2600226.1"/>
    </source>
</evidence>
<name>A0A7X1AUG5_9BACT</name>
<dbReference type="EMBL" id="JACHVA010000005">
    <property type="protein sequence ID" value="MBC2600226.1"/>
    <property type="molecule type" value="Genomic_DNA"/>
</dbReference>
<comment type="caution">
    <text evidence="2">The sequence shown here is derived from an EMBL/GenBank/DDBJ whole genome shotgun (WGS) entry which is preliminary data.</text>
</comment>
<organism evidence="2 3">
    <name type="scientific">Puniceicoccus vermicola</name>
    <dbReference type="NCBI Taxonomy" id="388746"/>
    <lineage>
        <taxon>Bacteria</taxon>
        <taxon>Pseudomonadati</taxon>
        <taxon>Verrucomicrobiota</taxon>
        <taxon>Opitutia</taxon>
        <taxon>Puniceicoccales</taxon>
        <taxon>Puniceicoccaceae</taxon>
        <taxon>Puniceicoccus</taxon>
    </lineage>
</organism>
<reference evidence="2 3" key="1">
    <citation type="submission" date="2020-07" db="EMBL/GenBank/DDBJ databases">
        <authorList>
            <person name="Feng X."/>
        </authorList>
    </citation>
    <scope>NUCLEOTIDE SEQUENCE [LARGE SCALE GENOMIC DNA]</scope>
    <source>
        <strain evidence="2 3">JCM14086</strain>
    </source>
</reference>
<dbReference type="Proteomes" id="UP000525652">
    <property type="component" value="Unassembled WGS sequence"/>
</dbReference>
<dbReference type="Gene3D" id="3.40.50.300">
    <property type="entry name" value="P-loop containing nucleotide triphosphate hydrolases"/>
    <property type="match status" value="1"/>
</dbReference>
<dbReference type="RefSeq" id="WP_185690984.1">
    <property type="nucleotide sequence ID" value="NZ_JACHVA010000005.1"/>
</dbReference>
<dbReference type="InterPro" id="IPR052735">
    <property type="entry name" value="NAD_biosynth-regulator"/>
</dbReference>
<dbReference type="SUPFAM" id="SSF52540">
    <property type="entry name" value="P-loop containing nucleoside triphosphate hydrolases"/>
    <property type="match status" value="1"/>
</dbReference>
<sequence length="188" mass="21283">MTLRICITGPEATGKSSLTQALARQFNCPWVPEYARIYLKELGRPYQEEDLETILEGQIALENEAASSAGEYLFCDTGPEVVWVWSHYKYGRVSPRIDAVTRSHSYPLTLLLEIDLPWAADPLRENPSEIERKNLLQIYKMLLKQIGNEHAIISGSGKIRTSNAIRAIQHYRKGASVSEEIKKPPLML</sequence>
<evidence type="ECO:0000313" key="3">
    <source>
        <dbReference type="Proteomes" id="UP000525652"/>
    </source>
</evidence>
<keyword evidence="2" id="KW-0067">ATP-binding</keyword>
<keyword evidence="2" id="KW-0547">Nucleotide-binding</keyword>
<proteinExistence type="predicted"/>